<evidence type="ECO:0000313" key="1">
    <source>
        <dbReference type="EMBL" id="WOL20047.1"/>
    </source>
</evidence>
<sequence>MMQEEKRMKVKKGFLTVQVGLFKQLLEAAQEVYGYRSQWPLKLSCSIDEFLHLRSCIERERDEERISTMTLCGRHQQHRSLTLYSC</sequence>
<dbReference type="Proteomes" id="UP001327560">
    <property type="component" value="Chromosome 9"/>
</dbReference>
<keyword evidence="2" id="KW-1185">Reference proteome</keyword>
<dbReference type="AlphaFoldDB" id="A0AAQ3L677"/>
<proteinExistence type="predicted"/>
<dbReference type="EMBL" id="CP136898">
    <property type="protein sequence ID" value="WOL20047.1"/>
    <property type="molecule type" value="Genomic_DNA"/>
</dbReference>
<protein>
    <submittedName>
        <fullName evidence="1">Uncharacterized protein</fullName>
    </submittedName>
</protein>
<accession>A0AAQ3L677</accession>
<organism evidence="1 2">
    <name type="scientific">Canna indica</name>
    <name type="common">Indian-shot</name>
    <dbReference type="NCBI Taxonomy" id="4628"/>
    <lineage>
        <taxon>Eukaryota</taxon>
        <taxon>Viridiplantae</taxon>
        <taxon>Streptophyta</taxon>
        <taxon>Embryophyta</taxon>
        <taxon>Tracheophyta</taxon>
        <taxon>Spermatophyta</taxon>
        <taxon>Magnoliopsida</taxon>
        <taxon>Liliopsida</taxon>
        <taxon>Zingiberales</taxon>
        <taxon>Cannaceae</taxon>
        <taxon>Canna</taxon>
    </lineage>
</organism>
<gene>
    <name evidence="1" type="ORF">Cni_G28849</name>
</gene>
<name>A0AAQ3L677_9LILI</name>
<evidence type="ECO:0000313" key="2">
    <source>
        <dbReference type="Proteomes" id="UP001327560"/>
    </source>
</evidence>
<reference evidence="1 2" key="1">
    <citation type="submission" date="2023-10" db="EMBL/GenBank/DDBJ databases">
        <title>Chromosome-scale genome assembly provides insights into flower coloration mechanisms of Canna indica.</title>
        <authorList>
            <person name="Li C."/>
        </authorList>
    </citation>
    <scope>NUCLEOTIDE SEQUENCE [LARGE SCALE GENOMIC DNA]</scope>
    <source>
        <tissue evidence="1">Flower</tissue>
    </source>
</reference>